<evidence type="ECO:0000256" key="1">
    <source>
        <dbReference type="SAM" id="Coils"/>
    </source>
</evidence>
<feature type="region of interest" description="Disordered" evidence="2">
    <location>
        <begin position="238"/>
        <end position="258"/>
    </location>
</feature>
<feature type="compositionally biased region" description="Low complexity" evidence="2">
    <location>
        <begin position="172"/>
        <end position="181"/>
    </location>
</feature>
<sequence>KACNMMLNYATDLLHAHQIRRENVFLYSELESCRNEVADLRNEMKQIQMARNSSDAAARKGHDLATAQKTKLQAQDQVISHLQETTDVLQNDLMALTKAYDQLRYNEEHQRVELERKIEGLEKDAQEASEAHSRSNVTFMETVCTLRTSIENKADVALVNLLVDRLKHLSPDSRSSSPSTSIVYESIEQQEPISPKTYRKHGRPAHQASTHNAEPPDIQVEDSQKLEMSKTMRREAVNNFSLDQHDSQRGTTETEDIDLDANAPTISYAGHYRPALNDLNKGDSLSMLPELNVQASRLAQIKTLKQGRYEGWDAYYAKGKDLIDSLPQEFETTIMQQFVNGMSEGVRRAQCHQWLENAGWKWENMATFGILCSQIDDGSGRHKGSERTNGSQP</sequence>
<dbReference type="AlphaFoldDB" id="A0A072PHN5"/>
<name>A0A072PHN5_9EURO</name>
<evidence type="ECO:0000313" key="4">
    <source>
        <dbReference type="Proteomes" id="UP000027920"/>
    </source>
</evidence>
<feature type="coiled-coil region" evidence="1">
    <location>
        <begin position="104"/>
        <end position="131"/>
    </location>
</feature>
<organism evidence="3 4">
    <name type="scientific">Exophiala aquamarina CBS 119918</name>
    <dbReference type="NCBI Taxonomy" id="1182545"/>
    <lineage>
        <taxon>Eukaryota</taxon>
        <taxon>Fungi</taxon>
        <taxon>Dikarya</taxon>
        <taxon>Ascomycota</taxon>
        <taxon>Pezizomycotina</taxon>
        <taxon>Eurotiomycetes</taxon>
        <taxon>Chaetothyriomycetidae</taxon>
        <taxon>Chaetothyriales</taxon>
        <taxon>Herpotrichiellaceae</taxon>
        <taxon>Exophiala</taxon>
    </lineage>
</organism>
<dbReference type="RefSeq" id="XP_013261842.1">
    <property type="nucleotide sequence ID" value="XM_013406388.1"/>
</dbReference>
<feature type="coiled-coil region" evidence="1">
    <location>
        <begin position="23"/>
        <end position="50"/>
    </location>
</feature>
<evidence type="ECO:0000313" key="3">
    <source>
        <dbReference type="EMBL" id="KEF59252.1"/>
    </source>
</evidence>
<keyword evidence="4" id="KW-1185">Reference proteome</keyword>
<dbReference type="OrthoDB" id="4118773at2759"/>
<feature type="non-terminal residue" evidence="3">
    <location>
        <position position="1"/>
    </location>
</feature>
<dbReference type="GeneID" id="25279029"/>
<proteinExistence type="predicted"/>
<accession>A0A072PHN5</accession>
<feature type="region of interest" description="Disordered" evidence="2">
    <location>
        <begin position="169"/>
        <end position="220"/>
    </location>
</feature>
<dbReference type="EMBL" id="AMGV01000003">
    <property type="protein sequence ID" value="KEF59252.1"/>
    <property type="molecule type" value="Genomic_DNA"/>
</dbReference>
<gene>
    <name evidence="3" type="ORF">A1O9_04096</name>
</gene>
<comment type="caution">
    <text evidence="3">The sequence shown here is derived from an EMBL/GenBank/DDBJ whole genome shotgun (WGS) entry which is preliminary data.</text>
</comment>
<dbReference type="VEuPathDB" id="FungiDB:A1O9_04096"/>
<dbReference type="Proteomes" id="UP000027920">
    <property type="component" value="Unassembled WGS sequence"/>
</dbReference>
<evidence type="ECO:0000256" key="2">
    <source>
        <dbReference type="SAM" id="MobiDB-lite"/>
    </source>
</evidence>
<protein>
    <submittedName>
        <fullName evidence="3">Uncharacterized protein</fullName>
    </submittedName>
</protein>
<feature type="non-terminal residue" evidence="3">
    <location>
        <position position="393"/>
    </location>
</feature>
<dbReference type="HOGENOM" id="CLU_703136_0_0_1"/>
<keyword evidence="1" id="KW-0175">Coiled coil</keyword>
<reference evidence="3 4" key="1">
    <citation type="submission" date="2013-03" db="EMBL/GenBank/DDBJ databases">
        <title>The Genome Sequence of Exophiala aquamarina CBS 119918.</title>
        <authorList>
            <consortium name="The Broad Institute Genomics Platform"/>
            <person name="Cuomo C."/>
            <person name="de Hoog S."/>
            <person name="Gorbushina A."/>
            <person name="Walker B."/>
            <person name="Young S.K."/>
            <person name="Zeng Q."/>
            <person name="Gargeya S."/>
            <person name="Fitzgerald M."/>
            <person name="Haas B."/>
            <person name="Abouelleil A."/>
            <person name="Allen A.W."/>
            <person name="Alvarado L."/>
            <person name="Arachchi H.M."/>
            <person name="Berlin A.M."/>
            <person name="Chapman S.B."/>
            <person name="Gainer-Dewar J."/>
            <person name="Goldberg J."/>
            <person name="Griggs A."/>
            <person name="Gujja S."/>
            <person name="Hansen M."/>
            <person name="Howarth C."/>
            <person name="Imamovic A."/>
            <person name="Ireland A."/>
            <person name="Larimer J."/>
            <person name="McCowan C."/>
            <person name="Murphy C."/>
            <person name="Pearson M."/>
            <person name="Poon T.W."/>
            <person name="Priest M."/>
            <person name="Roberts A."/>
            <person name="Saif S."/>
            <person name="Shea T."/>
            <person name="Sisk P."/>
            <person name="Sykes S."/>
            <person name="Wortman J."/>
            <person name="Nusbaum C."/>
            <person name="Birren B."/>
        </authorList>
    </citation>
    <scope>NUCLEOTIDE SEQUENCE [LARGE SCALE GENOMIC DNA]</scope>
    <source>
        <strain evidence="3 4">CBS 119918</strain>
    </source>
</reference>